<evidence type="ECO:0000256" key="1">
    <source>
        <dbReference type="SAM" id="MobiDB-lite"/>
    </source>
</evidence>
<proteinExistence type="predicted"/>
<protein>
    <submittedName>
        <fullName evidence="2">Uncharacterized protein</fullName>
    </submittedName>
</protein>
<dbReference type="EnsemblMetazoa" id="Aqu2.1.22846_001">
    <property type="protein sequence ID" value="Aqu2.1.22846_001"/>
    <property type="gene ID" value="Aqu2.1.22846"/>
</dbReference>
<evidence type="ECO:0000313" key="2">
    <source>
        <dbReference type="EnsemblMetazoa" id="Aqu2.1.22846_001"/>
    </source>
</evidence>
<feature type="region of interest" description="Disordered" evidence="1">
    <location>
        <begin position="26"/>
        <end position="80"/>
    </location>
</feature>
<reference evidence="2" key="1">
    <citation type="submission" date="2017-05" db="UniProtKB">
        <authorList>
            <consortium name="EnsemblMetazoa"/>
        </authorList>
    </citation>
    <scope>IDENTIFICATION</scope>
</reference>
<feature type="compositionally biased region" description="Polar residues" evidence="1">
    <location>
        <begin position="34"/>
        <end position="43"/>
    </location>
</feature>
<name>A0A1X7U5V8_AMPQE</name>
<organism evidence="2">
    <name type="scientific">Amphimedon queenslandica</name>
    <name type="common">Sponge</name>
    <dbReference type="NCBI Taxonomy" id="400682"/>
    <lineage>
        <taxon>Eukaryota</taxon>
        <taxon>Metazoa</taxon>
        <taxon>Porifera</taxon>
        <taxon>Demospongiae</taxon>
        <taxon>Heteroscleromorpha</taxon>
        <taxon>Haplosclerida</taxon>
        <taxon>Niphatidae</taxon>
        <taxon>Amphimedon</taxon>
    </lineage>
</organism>
<sequence length="80" mass="9117">MSSERKWYLYEKIRCFAENESKDVTCPLSDAPQPMQSSRQSTPGVDDPPDLAMEIKVPHSPKEFLEPPATQKNVVWSIHS</sequence>
<dbReference type="InParanoid" id="A0A1X7U5V8"/>
<accession>A0A1X7U5V8</accession>
<dbReference type="AlphaFoldDB" id="A0A1X7U5V8"/>
<feature type="compositionally biased region" description="Basic and acidic residues" evidence="1">
    <location>
        <begin position="56"/>
        <end position="65"/>
    </location>
</feature>
<feature type="compositionally biased region" description="Polar residues" evidence="1">
    <location>
        <begin position="70"/>
        <end position="80"/>
    </location>
</feature>